<dbReference type="EMBL" id="JBGMDY010000008">
    <property type="protein sequence ID" value="KAL2326140.1"/>
    <property type="molecule type" value="Genomic_DNA"/>
</dbReference>
<dbReference type="InterPro" id="IPR011992">
    <property type="entry name" value="EF-hand-dom_pair"/>
</dbReference>
<dbReference type="PROSITE" id="PS00018">
    <property type="entry name" value="EF_HAND_1"/>
    <property type="match status" value="1"/>
</dbReference>
<evidence type="ECO:0000313" key="4">
    <source>
        <dbReference type="Proteomes" id="UP001603857"/>
    </source>
</evidence>
<dbReference type="SUPFAM" id="SSF47473">
    <property type="entry name" value="EF-hand"/>
    <property type="match status" value="1"/>
</dbReference>
<dbReference type="PROSITE" id="PS50222">
    <property type="entry name" value="EF_HAND_2"/>
    <property type="match status" value="1"/>
</dbReference>
<evidence type="ECO:0000259" key="2">
    <source>
        <dbReference type="PROSITE" id="PS50222"/>
    </source>
</evidence>
<organism evidence="3 4">
    <name type="scientific">Flemingia macrophylla</name>
    <dbReference type="NCBI Taxonomy" id="520843"/>
    <lineage>
        <taxon>Eukaryota</taxon>
        <taxon>Viridiplantae</taxon>
        <taxon>Streptophyta</taxon>
        <taxon>Embryophyta</taxon>
        <taxon>Tracheophyta</taxon>
        <taxon>Spermatophyta</taxon>
        <taxon>Magnoliopsida</taxon>
        <taxon>eudicotyledons</taxon>
        <taxon>Gunneridae</taxon>
        <taxon>Pentapetalae</taxon>
        <taxon>rosids</taxon>
        <taxon>fabids</taxon>
        <taxon>Fabales</taxon>
        <taxon>Fabaceae</taxon>
        <taxon>Papilionoideae</taxon>
        <taxon>50 kb inversion clade</taxon>
        <taxon>NPAAA clade</taxon>
        <taxon>indigoferoid/millettioid clade</taxon>
        <taxon>Phaseoleae</taxon>
        <taxon>Flemingia</taxon>
    </lineage>
</organism>
<comment type="caution">
    <text evidence="3">The sequence shown here is derived from an EMBL/GenBank/DDBJ whole genome shotgun (WGS) entry which is preliminary data.</text>
</comment>
<keyword evidence="4" id="KW-1185">Reference proteome</keyword>
<dbReference type="InterPro" id="IPR002048">
    <property type="entry name" value="EF_hand_dom"/>
</dbReference>
<accession>A0ABD1LRK0</accession>
<dbReference type="InterPro" id="IPR018247">
    <property type="entry name" value="EF_Hand_1_Ca_BS"/>
</dbReference>
<gene>
    <name evidence="3" type="ORF">Fmac_025198</name>
</gene>
<reference evidence="3 4" key="1">
    <citation type="submission" date="2024-08" db="EMBL/GenBank/DDBJ databases">
        <title>Insights into the chromosomal genome structure of Flemingia macrophylla.</title>
        <authorList>
            <person name="Ding Y."/>
            <person name="Zhao Y."/>
            <person name="Bi W."/>
            <person name="Wu M."/>
            <person name="Zhao G."/>
            <person name="Gong Y."/>
            <person name="Li W."/>
            <person name="Zhang P."/>
        </authorList>
    </citation>
    <scope>NUCLEOTIDE SEQUENCE [LARGE SCALE GENOMIC DNA]</scope>
    <source>
        <strain evidence="3">DYQJB</strain>
        <tissue evidence="3">Leaf</tissue>
    </source>
</reference>
<evidence type="ECO:0000256" key="1">
    <source>
        <dbReference type="ARBA" id="ARBA00022837"/>
    </source>
</evidence>
<keyword evidence="1" id="KW-0106">Calcium</keyword>
<dbReference type="Proteomes" id="UP001603857">
    <property type="component" value="Unassembled WGS sequence"/>
</dbReference>
<name>A0ABD1LRK0_9FABA</name>
<feature type="domain" description="EF-hand" evidence="2">
    <location>
        <begin position="43"/>
        <end position="71"/>
    </location>
</feature>
<sequence>MDLRLSQGCSALTQDANSVQLQLLFEEVLKAMNMSPLIPLAPRIFDLFDNNCDGTVDMQEILCGFSSFENSRGDDALPLCFQVSLLP</sequence>
<evidence type="ECO:0000313" key="3">
    <source>
        <dbReference type="EMBL" id="KAL2326140.1"/>
    </source>
</evidence>
<proteinExistence type="predicted"/>
<dbReference type="Gene3D" id="1.10.238.10">
    <property type="entry name" value="EF-hand"/>
    <property type="match status" value="1"/>
</dbReference>
<dbReference type="AlphaFoldDB" id="A0ABD1LRK0"/>
<protein>
    <recommendedName>
        <fullName evidence="2">EF-hand domain-containing protein</fullName>
    </recommendedName>
</protein>